<evidence type="ECO:0000313" key="1">
    <source>
        <dbReference type="Proteomes" id="UP000813463"/>
    </source>
</evidence>
<dbReference type="RefSeq" id="XP_056693025.1">
    <property type="nucleotide sequence ID" value="XM_056837047.1"/>
</dbReference>
<dbReference type="Proteomes" id="UP000813463">
    <property type="component" value="Chromosome 2"/>
</dbReference>
<sequence>MRGITLFFFLGSNSLEEFNINNQSWKLQFLVMLITFGLENTGENNASLVRCNYQNEDGKRSMRHRESSYAVGRKLCMILHKIQIYLFTELDELLECSQGESGTAVVFHLSKEEAYVKFLQIRRVPLQERECSNNAPDIIPQIRSIAKKDRDVM</sequence>
<evidence type="ECO:0000313" key="3">
    <source>
        <dbReference type="RefSeq" id="XP_056693025.1"/>
    </source>
</evidence>
<name>A0ABM3RBP1_SPIOL</name>
<dbReference type="Proteomes" id="UP000813463">
    <property type="component" value="Chromosome 4"/>
</dbReference>
<reference evidence="1" key="1">
    <citation type="journal article" date="2021" name="Nat. Commun.">
        <title>Genomic analyses provide insights into spinach domestication and the genetic basis of agronomic traits.</title>
        <authorList>
            <person name="Cai X."/>
            <person name="Sun X."/>
            <person name="Xu C."/>
            <person name="Sun H."/>
            <person name="Wang X."/>
            <person name="Ge C."/>
            <person name="Zhang Z."/>
            <person name="Wang Q."/>
            <person name="Fei Z."/>
            <person name="Jiao C."/>
            <person name="Wang Q."/>
        </authorList>
    </citation>
    <scope>NUCLEOTIDE SEQUENCE [LARGE SCALE GENOMIC DNA]</scope>
    <source>
        <strain evidence="1">cv. Varoflay</strain>
    </source>
</reference>
<organism evidence="1 3">
    <name type="scientific">Spinacia oleracea</name>
    <name type="common">Spinach</name>
    <dbReference type="NCBI Taxonomy" id="3562"/>
    <lineage>
        <taxon>Eukaryota</taxon>
        <taxon>Viridiplantae</taxon>
        <taxon>Streptophyta</taxon>
        <taxon>Embryophyta</taxon>
        <taxon>Tracheophyta</taxon>
        <taxon>Spermatophyta</taxon>
        <taxon>Magnoliopsida</taxon>
        <taxon>eudicotyledons</taxon>
        <taxon>Gunneridae</taxon>
        <taxon>Pentapetalae</taxon>
        <taxon>Caryophyllales</taxon>
        <taxon>Chenopodiaceae</taxon>
        <taxon>Chenopodioideae</taxon>
        <taxon>Anserineae</taxon>
        <taxon>Spinacia</taxon>
    </lineage>
</organism>
<dbReference type="GeneID" id="110794226"/>
<dbReference type="RefSeq" id="XP_056683693.1">
    <property type="nucleotide sequence ID" value="XM_056827715.1"/>
</dbReference>
<gene>
    <name evidence="3" type="primary">LOC110794226</name>
    <name evidence="2" type="synonym">LOC130460060</name>
</gene>
<protein>
    <submittedName>
        <fullName evidence="2 3">Uncharacterized protein isoform X1</fullName>
    </submittedName>
</protein>
<keyword evidence="1" id="KW-1185">Reference proteome</keyword>
<reference evidence="2 3" key="2">
    <citation type="submission" date="2025-05" db="UniProtKB">
        <authorList>
            <consortium name="RefSeq"/>
        </authorList>
    </citation>
    <scope>IDENTIFICATION</scope>
    <source>
        <tissue evidence="2 3">Leaf</tissue>
    </source>
</reference>
<accession>A0ABM3RBP1</accession>
<evidence type="ECO:0000313" key="2">
    <source>
        <dbReference type="RefSeq" id="XP_056683693.1"/>
    </source>
</evidence>
<proteinExistence type="predicted"/>